<dbReference type="FunFam" id="3.40.50.720:FF:000084">
    <property type="entry name" value="Short-chain dehydrogenase reductase"/>
    <property type="match status" value="1"/>
</dbReference>
<keyword evidence="2" id="KW-0521">NADP</keyword>
<organism evidence="4">
    <name type="scientific">Phaffia rhodozyma</name>
    <name type="common">Yeast</name>
    <name type="synonym">Xanthophyllomyces dendrorhous</name>
    <dbReference type="NCBI Taxonomy" id="264483"/>
    <lineage>
        <taxon>Eukaryota</taxon>
        <taxon>Fungi</taxon>
        <taxon>Dikarya</taxon>
        <taxon>Basidiomycota</taxon>
        <taxon>Agaricomycotina</taxon>
        <taxon>Tremellomycetes</taxon>
        <taxon>Cystofilobasidiales</taxon>
        <taxon>Mrakiaceae</taxon>
        <taxon>Phaffia</taxon>
    </lineage>
</organism>
<proteinExistence type="inferred from homology"/>
<dbReference type="PANTHER" id="PTHR43008:SF4">
    <property type="entry name" value="CHAIN DEHYDROGENASE, PUTATIVE (AFU_ORTHOLOGUE AFUA_4G08710)-RELATED"/>
    <property type="match status" value="1"/>
</dbReference>
<evidence type="ECO:0000313" key="4">
    <source>
        <dbReference type="EMBL" id="CED82997.1"/>
    </source>
</evidence>
<reference evidence="4" key="1">
    <citation type="submission" date="2014-08" db="EMBL/GenBank/DDBJ databases">
        <authorList>
            <person name="Sharma Rahul"/>
            <person name="Thines Marco"/>
        </authorList>
    </citation>
    <scope>NUCLEOTIDE SEQUENCE</scope>
</reference>
<keyword evidence="3" id="KW-0560">Oxidoreductase</keyword>
<dbReference type="AlphaFoldDB" id="A0A0F7SLP9"/>
<dbReference type="InterPro" id="IPR002347">
    <property type="entry name" value="SDR_fam"/>
</dbReference>
<dbReference type="GO" id="GO:0016616">
    <property type="term" value="F:oxidoreductase activity, acting on the CH-OH group of donors, NAD or NADP as acceptor"/>
    <property type="evidence" value="ECO:0007669"/>
    <property type="project" value="UniProtKB-ARBA"/>
</dbReference>
<dbReference type="PANTHER" id="PTHR43008">
    <property type="entry name" value="BENZIL REDUCTASE"/>
    <property type="match status" value="1"/>
</dbReference>
<dbReference type="GO" id="GO:0050664">
    <property type="term" value="F:oxidoreductase activity, acting on NAD(P)H, oxygen as acceptor"/>
    <property type="evidence" value="ECO:0007669"/>
    <property type="project" value="TreeGrafter"/>
</dbReference>
<dbReference type="Gene3D" id="3.40.50.720">
    <property type="entry name" value="NAD(P)-binding Rossmann-like Domain"/>
    <property type="match status" value="1"/>
</dbReference>
<accession>A0A0F7SLP9</accession>
<sequence>MPATIDYSGKIALITGGNRGIGLAIVKEMATAGANIALTYGSTPKSEVDALLQDLQSEFPDRQFKAFQLNGSESKSYQALLPAILQSGLEGSLDIVVANAGIALWKEAENMTDDEMLNIFGVNTFGPYYLMRECVNTWLPAGEEKTKGSLEGKVGLVVSSVSGHVAMSPQKQAAYNASKAAVTAFSKSLAIEWAPLGFRINCISPGYVATDMLATVDKTWVDEWVYRTPLGRMATAQDIGKSVVAMCSDNFMFMTGSDVLVDGGYACL</sequence>
<dbReference type="Pfam" id="PF13561">
    <property type="entry name" value="adh_short_C2"/>
    <property type="match status" value="1"/>
</dbReference>
<protein>
    <submittedName>
        <fullName evidence="4">Reductases with broad range of substrate specificities</fullName>
    </submittedName>
</protein>
<evidence type="ECO:0000256" key="1">
    <source>
        <dbReference type="ARBA" id="ARBA00006484"/>
    </source>
</evidence>
<name>A0A0F7SLP9_PHARH</name>
<evidence type="ECO:0000256" key="3">
    <source>
        <dbReference type="ARBA" id="ARBA00023002"/>
    </source>
</evidence>
<dbReference type="PRINTS" id="PR00080">
    <property type="entry name" value="SDRFAMILY"/>
</dbReference>
<dbReference type="EMBL" id="LN483142">
    <property type="protein sequence ID" value="CED82997.1"/>
    <property type="molecule type" value="Genomic_DNA"/>
</dbReference>
<dbReference type="InterPro" id="IPR020904">
    <property type="entry name" value="Sc_DH/Rdtase_CS"/>
</dbReference>
<dbReference type="InterPro" id="IPR036291">
    <property type="entry name" value="NAD(P)-bd_dom_sf"/>
</dbReference>
<comment type="similarity">
    <text evidence="1">Belongs to the short-chain dehydrogenases/reductases (SDR) family.</text>
</comment>
<dbReference type="PROSITE" id="PS00061">
    <property type="entry name" value="ADH_SHORT"/>
    <property type="match status" value="1"/>
</dbReference>
<evidence type="ECO:0000256" key="2">
    <source>
        <dbReference type="ARBA" id="ARBA00022857"/>
    </source>
</evidence>
<dbReference type="SUPFAM" id="SSF51735">
    <property type="entry name" value="NAD(P)-binding Rossmann-fold domains"/>
    <property type="match status" value="1"/>
</dbReference>
<dbReference type="PRINTS" id="PR00081">
    <property type="entry name" value="GDHRDH"/>
</dbReference>